<dbReference type="AlphaFoldDB" id="A0A150J4T7"/>
<dbReference type="Proteomes" id="UP000075398">
    <property type="component" value="Unassembled WGS sequence"/>
</dbReference>
<comment type="caution">
    <text evidence="1">The sequence shown here is derived from an EMBL/GenBank/DDBJ whole genome shotgun (WGS) entry which is preliminary data.</text>
</comment>
<name>A0A150J4T7_9EURY</name>
<protein>
    <recommendedName>
        <fullName evidence="3">N4-gp56 family major capsid protein</fullName>
    </recommendedName>
</protein>
<gene>
    <name evidence="1" type="ORF">AMQ22_00929</name>
</gene>
<sequence>MSEILTTTSNISNRTAAFAMAKLLMRALPLLVFEKFGQTFPLPTNSTKIAKFRRFEALDSTPNELNEGVTPTAKQLSVTDVTATLHQYGDLVIITDIVNDTNEDPVLSQAVEVLGEQAAQMLEKVRFGILKAGTNVYYANGTQRSDVNTAFDLDLQRKVLRALKRQNARPITSIVRSTAAFNTENIAPSFVAICHPDVEADLRDCTGFVSVENYGTFTPFEGEIGSLEGVRYIASTIIEPWEDAGATAGSTVLSTSGTNADVYPILYIAKDAYGIVPLKGKAALTPTVLNPGVASKSDPLGQRGYVGWKAMQTCVILNQAFMVRAEVAVSAL</sequence>
<evidence type="ECO:0008006" key="3">
    <source>
        <dbReference type="Google" id="ProtNLM"/>
    </source>
</evidence>
<evidence type="ECO:0000313" key="2">
    <source>
        <dbReference type="Proteomes" id="UP000075398"/>
    </source>
</evidence>
<dbReference type="NCBIfam" id="TIGR04387">
    <property type="entry name" value="capsid_maj_N4"/>
    <property type="match status" value="1"/>
</dbReference>
<evidence type="ECO:0000313" key="1">
    <source>
        <dbReference type="EMBL" id="KYC52202.1"/>
    </source>
</evidence>
<reference evidence="1 2" key="1">
    <citation type="journal article" date="2016" name="ISME J.">
        <title>Chasing the elusive Euryarchaeota class WSA2: genomes reveal a uniquely fastidious methyl-reducing methanogen.</title>
        <authorList>
            <person name="Nobu M.K."/>
            <person name="Narihiro T."/>
            <person name="Kuroda K."/>
            <person name="Mei R."/>
            <person name="Liu W.T."/>
        </authorList>
    </citation>
    <scope>NUCLEOTIDE SEQUENCE [LARGE SCALE GENOMIC DNA]</scope>
    <source>
        <strain evidence="1">U1lsi0528_Bin055</strain>
    </source>
</reference>
<accession>A0A150J4T7</accession>
<proteinExistence type="predicted"/>
<organism evidence="1 2">
    <name type="scientific">Candidatus Methanofastidiosum methylothiophilum</name>
    <dbReference type="NCBI Taxonomy" id="1705564"/>
    <lineage>
        <taxon>Archaea</taxon>
        <taxon>Methanobacteriati</taxon>
        <taxon>Methanobacteriota</taxon>
        <taxon>Stenosarchaea group</taxon>
        <taxon>Candidatus Methanofastidiosia</taxon>
        <taxon>Candidatus Methanofastidiosales</taxon>
        <taxon>Candidatus Methanofastidiosaceae</taxon>
        <taxon>Candidatus Methanofastidiosum</taxon>
    </lineage>
</organism>
<dbReference type="Pfam" id="PF25209">
    <property type="entry name" value="Phage_capsid_4"/>
    <property type="match status" value="1"/>
</dbReference>
<dbReference type="EMBL" id="LNGC01000030">
    <property type="protein sequence ID" value="KYC52202.1"/>
    <property type="molecule type" value="Genomic_DNA"/>
</dbReference>